<evidence type="ECO:0000256" key="1">
    <source>
        <dbReference type="SAM" id="MobiDB-lite"/>
    </source>
</evidence>
<evidence type="ECO:0000313" key="3">
    <source>
        <dbReference type="EMBL" id="KAF7802911.1"/>
    </source>
</evidence>
<dbReference type="OrthoDB" id="5544992at2759"/>
<accession>A0A834W1Z9</accession>
<dbReference type="PANTHER" id="PTHR37610">
    <property type="entry name" value="CCHC-TYPE DOMAIN-CONTAINING PROTEIN"/>
    <property type="match status" value="1"/>
</dbReference>
<comment type="caution">
    <text evidence="3">The sequence shown here is derived from an EMBL/GenBank/DDBJ whole genome shotgun (WGS) entry which is preliminary data.</text>
</comment>
<protein>
    <recommendedName>
        <fullName evidence="2">Retrotransposon Copia-like N-terminal domain-containing protein</fullName>
    </recommendedName>
</protein>
<feature type="domain" description="Retrotransposon Copia-like N-terminal" evidence="2">
    <location>
        <begin position="31"/>
        <end position="77"/>
    </location>
</feature>
<name>A0A834W1Z9_9FABA</name>
<feature type="region of interest" description="Disordered" evidence="1">
    <location>
        <begin position="1"/>
        <end position="32"/>
    </location>
</feature>
<dbReference type="AlphaFoldDB" id="A0A834W1Z9"/>
<dbReference type="InterPro" id="IPR029472">
    <property type="entry name" value="Copia-like_N"/>
</dbReference>
<keyword evidence="4" id="KW-1185">Reference proteome</keyword>
<feature type="compositionally biased region" description="Polar residues" evidence="1">
    <location>
        <begin position="17"/>
        <end position="32"/>
    </location>
</feature>
<reference evidence="3" key="1">
    <citation type="submission" date="2020-09" db="EMBL/GenBank/DDBJ databases">
        <title>Genome-Enabled Discovery of Anthraquinone Biosynthesis in Senna tora.</title>
        <authorList>
            <person name="Kang S.-H."/>
            <person name="Pandey R.P."/>
            <person name="Lee C.-M."/>
            <person name="Sim J.-S."/>
            <person name="Jeong J.-T."/>
            <person name="Choi B.-S."/>
            <person name="Jung M."/>
            <person name="Ginzburg D."/>
            <person name="Zhao K."/>
            <person name="Won S.Y."/>
            <person name="Oh T.-J."/>
            <person name="Yu Y."/>
            <person name="Kim N.-H."/>
            <person name="Lee O.R."/>
            <person name="Lee T.-H."/>
            <person name="Bashyal P."/>
            <person name="Kim T.-S."/>
            <person name="Lee W.-H."/>
            <person name="Kawkins C."/>
            <person name="Kim C.-K."/>
            <person name="Kim J.S."/>
            <person name="Ahn B.O."/>
            <person name="Rhee S.Y."/>
            <person name="Sohng J.K."/>
        </authorList>
    </citation>
    <scope>NUCLEOTIDE SEQUENCE</scope>
    <source>
        <tissue evidence="3">Leaf</tissue>
    </source>
</reference>
<gene>
    <name evidence="3" type="ORF">G2W53_042022</name>
</gene>
<evidence type="ECO:0000313" key="4">
    <source>
        <dbReference type="Proteomes" id="UP000634136"/>
    </source>
</evidence>
<organism evidence="3 4">
    <name type="scientific">Senna tora</name>
    <dbReference type="NCBI Taxonomy" id="362788"/>
    <lineage>
        <taxon>Eukaryota</taxon>
        <taxon>Viridiplantae</taxon>
        <taxon>Streptophyta</taxon>
        <taxon>Embryophyta</taxon>
        <taxon>Tracheophyta</taxon>
        <taxon>Spermatophyta</taxon>
        <taxon>Magnoliopsida</taxon>
        <taxon>eudicotyledons</taxon>
        <taxon>Gunneridae</taxon>
        <taxon>Pentapetalae</taxon>
        <taxon>rosids</taxon>
        <taxon>fabids</taxon>
        <taxon>Fabales</taxon>
        <taxon>Fabaceae</taxon>
        <taxon>Caesalpinioideae</taxon>
        <taxon>Cassia clade</taxon>
        <taxon>Senna</taxon>
    </lineage>
</organism>
<dbReference type="PANTHER" id="PTHR37610:SF40">
    <property type="entry name" value="OS01G0909600 PROTEIN"/>
    <property type="match status" value="1"/>
</dbReference>
<dbReference type="Pfam" id="PF14244">
    <property type="entry name" value="Retrotran_gag_3"/>
    <property type="match status" value="1"/>
</dbReference>
<evidence type="ECO:0000259" key="2">
    <source>
        <dbReference type="Pfam" id="PF14244"/>
    </source>
</evidence>
<feature type="region of interest" description="Disordered" evidence="1">
    <location>
        <begin position="374"/>
        <end position="393"/>
    </location>
</feature>
<dbReference type="EMBL" id="JAAIUW010000013">
    <property type="protein sequence ID" value="KAF7802911.1"/>
    <property type="molecule type" value="Genomic_DNA"/>
</dbReference>
<proteinExistence type="predicted"/>
<sequence>MTTSSSVDPPVKEKNDNSTSQGRNPTWTLTNADQPGVPLVTSPLIGSNYISWSIAFRIAFEPKQKIAFIDGSIKKPSDAAEFLRWKPIDSMIKSWLTSSISKEISESLIHCDNALARWKELEERFGTSCGPQLYHVQREMVTTEQGSDSITKYWNRLHKWWDEWTRISPSPRCHCGQCTCEILNLDPMPAVNRAYNMAIQLERQREVNHNYGGGVSGDATEMTMVAKSGRNEGTKRRETKEEKYAKYCDHCHMNGHVKETCFKLQGYPEWYKDLKRKTSNNKKGINVTANVADTPLEETDGDTGEQGNQASILSMLVKELSKAMKGGTNECVNFAQFGNFAVRVQPSPFTPYMSSTTQDNLEDMEKRIREDVRQEIDAKGNAKLENTKRETSG</sequence>
<dbReference type="Proteomes" id="UP000634136">
    <property type="component" value="Unassembled WGS sequence"/>
</dbReference>